<organism evidence="5 6">
    <name type="scientific">Marinicella pacifica</name>
    <dbReference type="NCBI Taxonomy" id="1171543"/>
    <lineage>
        <taxon>Bacteria</taxon>
        <taxon>Pseudomonadati</taxon>
        <taxon>Pseudomonadota</taxon>
        <taxon>Gammaproteobacteria</taxon>
        <taxon>Lysobacterales</taxon>
        <taxon>Marinicellaceae</taxon>
        <taxon>Marinicella</taxon>
    </lineage>
</organism>
<gene>
    <name evidence="5" type="ORF">GCM10011365_18930</name>
</gene>
<dbReference type="InterPro" id="IPR007348">
    <property type="entry name" value="CopC_dom"/>
</dbReference>
<sequence length="125" mass="14039">MNIKNFITTSLLLMSSLVMAHSDLDQSSPANGQTVNKPLNEIVLTFTQPVKLVQFELVSSDQQTVDTNFKPTLEDKTEFVIKLNSLDEDDYTVLWTIMGGDGHKSEGDFSFTLKQSKHSNHSNHH</sequence>
<dbReference type="Gene3D" id="2.60.40.1220">
    <property type="match status" value="1"/>
</dbReference>
<dbReference type="RefSeq" id="WP_345258869.1">
    <property type="nucleotide sequence ID" value="NZ_BAABJF010000022.1"/>
</dbReference>
<proteinExistence type="predicted"/>
<evidence type="ECO:0000313" key="6">
    <source>
        <dbReference type="Proteomes" id="UP000605253"/>
    </source>
</evidence>
<feature type="domain" description="CopC" evidence="4">
    <location>
        <begin position="21"/>
        <end position="113"/>
    </location>
</feature>
<name>A0A917CTH3_9GAMM</name>
<dbReference type="GO" id="GO:0046688">
    <property type="term" value="P:response to copper ion"/>
    <property type="evidence" value="ECO:0007669"/>
    <property type="project" value="InterPro"/>
</dbReference>
<feature type="signal peptide" evidence="3">
    <location>
        <begin position="1"/>
        <end position="20"/>
    </location>
</feature>
<keyword evidence="6" id="KW-1185">Reference proteome</keyword>
<dbReference type="GO" id="GO:0005507">
    <property type="term" value="F:copper ion binding"/>
    <property type="evidence" value="ECO:0007669"/>
    <property type="project" value="InterPro"/>
</dbReference>
<evidence type="ECO:0000259" key="4">
    <source>
        <dbReference type="Pfam" id="PF04234"/>
    </source>
</evidence>
<reference evidence="5" key="2">
    <citation type="submission" date="2020-09" db="EMBL/GenBank/DDBJ databases">
        <authorList>
            <person name="Sun Q."/>
            <person name="Zhou Y."/>
        </authorList>
    </citation>
    <scope>NUCLEOTIDE SEQUENCE</scope>
    <source>
        <strain evidence="5">CGMCC 1.12181</strain>
    </source>
</reference>
<dbReference type="Pfam" id="PF04234">
    <property type="entry name" value="CopC"/>
    <property type="match status" value="1"/>
</dbReference>
<evidence type="ECO:0000256" key="2">
    <source>
        <dbReference type="ARBA" id="ARBA00023008"/>
    </source>
</evidence>
<protein>
    <recommendedName>
        <fullName evidence="4">CopC domain-containing protein</fullName>
    </recommendedName>
</protein>
<evidence type="ECO:0000256" key="3">
    <source>
        <dbReference type="SAM" id="SignalP"/>
    </source>
</evidence>
<dbReference type="InterPro" id="IPR014755">
    <property type="entry name" value="Cu-Rt/internalin_Ig-like"/>
</dbReference>
<feature type="chain" id="PRO_5036885263" description="CopC domain-containing protein" evidence="3">
    <location>
        <begin position="21"/>
        <end position="125"/>
    </location>
</feature>
<evidence type="ECO:0000256" key="1">
    <source>
        <dbReference type="ARBA" id="ARBA00022729"/>
    </source>
</evidence>
<reference evidence="5" key="1">
    <citation type="journal article" date="2014" name="Int. J. Syst. Evol. Microbiol.">
        <title>Complete genome sequence of Corynebacterium casei LMG S-19264T (=DSM 44701T), isolated from a smear-ripened cheese.</title>
        <authorList>
            <consortium name="US DOE Joint Genome Institute (JGI-PGF)"/>
            <person name="Walter F."/>
            <person name="Albersmeier A."/>
            <person name="Kalinowski J."/>
            <person name="Ruckert C."/>
        </authorList>
    </citation>
    <scope>NUCLEOTIDE SEQUENCE</scope>
    <source>
        <strain evidence="5">CGMCC 1.12181</strain>
    </source>
</reference>
<dbReference type="Proteomes" id="UP000605253">
    <property type="component" value="Unassembled WGS sequence"/>
</dbReference>
<dbReference type="EMBL" id="BMEO01000008">
    <property type="protein sequence ID" value="GGF97719.1"/>
    <property type="molecule type" value="Genomic_DNA"/>
</dbReference>
<dbReference type="SUPFAM" id="SSF81296">
    <property type="entry name" value="E set domains"/>
    <property type="match status" value="1"/>
</dbReference>
<dbReference type="InterPro" id="IPR014756">
    <property type="entry name" value="Ig_E-set"/>
</dbReference>
<evidence type="ECO:0000313" key="5">
    <source>
        <dbReference type="EMBL" id="GGF97719.1"/>
    </source>
</evidence>
<dbReference type="GO" id="GO:0042597">
    <property type="term" value="C:periplasmic space"/>
    <property type="evidence" value="ECO:0007669"/>
    <property type="project" value="InterPro"/>
</dbReference>
<accession>A0A917CTH3</accession>
<keyword evidence="1 3" id="KW-0732">Signal</keyword>
<dbReference type="AlphaFoldDB" id="A0A917CTH3"/>
<comment type="caution">
    <text evidence="5">The sequence shown here is derived from an EMBL/GenBank/DDBJ whole genome shotgun (WGS) entry which is preliminary data.</text>
</comment>
<keyword evidence="2" id="KW-0186">Copper</keyword>